<feature type="transmembrane region" description="Helical" evidence="1">
    <location>
        <begin position="86"/>
        <end position="105"/>
    </location>
</feature>
<feature type="transmembrane region" description="Helical" evidence="1">
    <location>
        <begin position="176"/>
        <end position="195"/>
    </location>
</feature>
<sequence length="341" mass="39509">MNESVKYNRISELDYMRGFALLGIILTNIISIFVLPAPSNYDQASYLKFIDFFVESKFFTIFTFLFGVGFYIFIRNAKVKQLNSNIVFIRRLVILACFGILHQMLQPGEALLLYSIIGLILLPCFYFKRSVNLVIGLILLAICLYIGSKTILPIPYFILGLAAGQFNIFENIKTKVLIVIVSASGVMSALSWILLNKSYVFPTYKFLEDSSNNELINKYIQNKDLYDQLIVVTSPFIALFYVSLLLLIIKVRSFAKILSPLRLYGRMALTNYVGQTLLIWLVILCVDSDQVDYMDTLWICIAIYILQLLFTSIWLKYFKYGPLEYIWRMGTYWKWFSLIKK</sequence>
<organism evidence="3 4">
    <name type="scientific">Staphylococcus equorum</name>
    <dbReference type="NCBI Taxonomy" id="246432"/>
    <lineage>
        <taxon>Bacteria</taxon>
        <taxon>Bacillati</taxon>
        <taxon>Bacillota</taxon>
        <taxon>Bacilli</taxon>
        <taxon>Bacillales</taxon>
        <taxon>Staphylococcaceae</taxon>
        <taxon>Staphylococcus</taxon>
    </lineage>
</organism>
<dbReference type="EMBL" id="JAMBQA010000004">
    <property type="protein sequence ID" value="MDG0846524.1"/>
    <property type="molecule type" value="Genomic_DNA"/>
</dbReference>
<keyword evidence="1" id="KW-1133">Transmembrane helix</keyword>
<comment type="caution">
    <text evidence="3">The sequence shown here is derived from an EMBL/GenBank/DDBJ whole genome shotgun (WGS) entry which is preliminary data.</text>
</comment>
<protein>
    <submittedName>
        <fullName evidence="3">DUF418 domain-containing protein</fullName>
    </submittedName>
</protein>
<feature type="transmembrane region" description="Helical" evidence="1">
    <location>
        <begin position="132"/>
        <end position="148"/>
    </location>
</feature>
<evidence type="ECO:0000313" key="4">
    <source>
        <dbReference type="Proteomes" id="UP001152422"/>
    </source>
</evidence>
<gene>
    <name evidence="3" type="ORF">M4L89_09845</name>
</gene>
<feature type="transmembrane region" description="Helical" evidence="1">
    <location>
        <begin position="154"/>
        <end position="169"/>
    </location>
</feature>
<feature type="transmembrane region" description="Helical" evidence="1">
    <location>
        <begin position="296"/>
        <end position="318"/>
    </location>
</feature>
<keyword evidence="1" id="KW-0472">Membrane</keyword>
<feature type="transmembrane region" description="Helical" evidence="1">
    <location>
        <begin position="20"/>
        <end position="38"/>
    </location>
</feature>
<feature type="domain" description="DUF418" evidence="2">
    <location>
        <begin position="213"/>
        <end position="334"/>
    </location>
</feature>
<dbReference type="Pfam" id="PF04235">
    <property type="entry name" value="DUF418"/>
    <property type="match status" value="1"/>
</dbReference>
<dbReference type="PANTHER" id="PTHR30590">
    <property type="entry name" value="INNER MEMBRANE PROTEIN"/>
    <property type="match status" value="1"/>
</dbReference>
<accession>A0A9X4QZA1</accession>
<dbReference type="InterPro" id="IPR007349">
    <property type="entry name" value="DUF418"/>
</dbReference>
<keyword evidence="4" id="KW-1185">Reference proteome</keyword>
<name>A0A9X4QZA1_9STAP</name>
<reference evidence="3" key="1">
    <citation type="submission" date="2022-05" db="EMBL/GenBank/DDBJ databases">
        <title>Comparative genomics of Staphylococcus equorum isolates.</title>
        <authorList>
            <person name="Luelf R.H."/>
        </authorList>
    </citation>
    <scope>NUCLEOTIDE SEQUENCE</scope>
    <source>
        <strain evidence="3">TMW 2.2497</strain>
    </source>
</reference>
<feature type="transmembrane region" description="Helical" evidence="1">
    <location>
        <begin position="58"/>
        <end position="74"/>
    </location>
</feature>
<dbReference type="RefSeq" id="WP_277583347.1">
    <property type="nucleotide sequence ID" value="NZ_JAMBPY010000004.1"/>
</dbReference>
<keyword evidence="1" id="KW-0812">Transmembrane</keyword>
<proteinExistence type="predicted"/>
<feature type="transmembrane region" description="Helical" evidence="1">
    <location>
        <begin position="229"/>
        <end position="251"/>
    </location>
</feature>
<feature type="transmembrane region" description="Helical" evidence="1">
    <location>
        <begin position="263"/>
        <end position="284"/>
    </location>
</feature>
<dbReference type="AlphaFoldDB" id="A0A9X4QZA1"/>
<evidence type="ECO:0000256" key="1">
    <source>
        <dbReference type="SAM" id="Phobius"/>
    </source>
</evidence>
<dbReference type="Proteomes" id="UP001152422">
    <property type="component" value="Unassembled WGS sequence"/>
</dbReference>
<feature type="transmembrane region" description="Helical" evidence="1">
    <location>
        <begin position="111"/>
        <end position="127"/>
    </location>
</feature>
<evidence type="ECO:0000313" key="3">
    <source>
        <dbReference type="EMBL" id="MDG0846524.1"/>
    </source>
</evidence>
<dbReference type="InterPro" id="IPR052529">
    <property type="entry name" value="Bact_Transport_Assoc"/>
</dbReference>
<dbReference type="PANTHER" id="PTHR30590:SF3">
    <property type="entry name" value="HYPOTHETICAL MEMBRANE SPANNING PROTEIN"/>
    <property type="match status" value="1"/>
</dbReference>
<evidence type="ECO:0000259" key="2">
    <source>
        <dbReference type="Pfam" id="PF04235"/>
    </source>
</evidence>